<dbReference type="NCBIfam" id="TIGR03010">
    <property type="entry name" value="sulf_tusC_dsrF"/>
    <property type="match status" value="1"/>
</dbReference>
<reference evidence="2" key="1">
    <citation type="submission" date="2018-05" db="EMBL/GenBank/DDBJ databases">
        <authorList>
            <person name="Lanie J.A."/>
            <person name="Ng W.-L."/>
            <person name="Kazmierczak K.M."/>
            <person name="Andrzejewski T.M."/>
            <person name="Davidsen T.M."/>
            <person name="Wayne K.J."/>
            <person name="Tettelin H."/>
            <person name="Glass J.I."/>
            <person name="Rusch D."/>
            <person name="Podicherti R."/>
            <person name="Tsui H.-C.T."/>
            <person name="Winkler M.E."/>
        </authorList>
    </citation>
    <scope>NUCLEOTIDE SEQUENCE</scope>
</reference>
<dbReference type="Pfam" id="PF02635">
    <property type="entry name" value="DsrE"/>
    <property type="match status" value="1"/>
</dbReference>
<sequence length="124" mass="13630">MQNDDPQNIFTFISRSAPYGSNRPQLCLDIALTVTVFGQDVNLIFWGDGVLQLIKGQAPEAISSKSISSTLETLELYGIKDIYVDEAAMNKHKLKPSDLVIEAKPSGKEALLTIIERSSSVFNL</sequence>
<proteinExistence type="inferred from homology"/>
<dbReference type="Gene3D" id="3.40.1260.10">
    <property type="entry name" value="DsrEFH-like"/>
    <property type="match status" value="1"/>
</dbReference>
<dbReference type="SUPFAM" id="SSF75169">
    <property type="entry name" value="DsrEFH-like"/>
    <property type="match status" value="1"/>
</dbReference>
<dbReference type="InterPro" id="IPR027396">
    <property type="entry name" value="DsrEFH-like"/>
</dbReference>
<dbReference type="InterPro" id="IPR017462">
    <property type="entry name" value="Sulphur_relay_TusC/DsrF"/>
</dbReference>
<dbReference type="AlphaFoldDB" id="A0A382Q036"/>
<dbReference type="PANTHER" id="PTHR38780:SF1">
    <property type="entry name" value="PROTEIN TUSC"/>
    <property type="match status" value="1"/>
</dbReference>
<evidence type="ECO:0000313" key="2">
    <source>
        <dbReference type="EMBL" id="SVC77591.1"/>
    </source>
</evidence>
<gene>
    <name evidence="2" type="ORF">METZ01_LOCUS330445</name>
</gene>
<evidence type="ECO:0000256" key="1">
    <source>
        <dbReference type="ARBA" id="ARBA00005996"/>
    </source>
</evidence>
<name>A0A382Q036_9ZZZZ</name>
<comment type="similarity">
    <text evidence="1">Belongs to the DsrF/TusC family.</text>
</comment>
<dbReference type="EMBL" id="UINC01110231">
    <property type="protein sequence ID" value="SVC77591.1"/>
    <property type="molecule type" value="Genomic_DNA"/>
</dbReference>
<organism evidence="2">
    <name type="scientific">marine metagenome</name>
    <dbReference type="NCBI Taxonomy" id="408172"/>
    <lineage>
        <taxon>unclassified sequences</taxon>
        <taxon>metagenomes</taxon>
        <taxon>ecological metagenomes</taxon>
    </lineage>
</organism>
<dbReference type="InterPro" id="IPR003787">
    <property type="entry name" value="Sulphur_relay_DsrE/F-like"/>
</dbReference>
<dbReference type="NCBIfam" id="NF001238">
    <property type="entry name" value="PRK00211.1"/>
    <property type="match status" value="1"/>
</dbReference>
<accession>A0A382Q036</accession>
<protein>
    <submittedName>
        <fullName evidence="2">Uncharacterized protein</fullName>
    </submittedName>
</protein>
<dbReference type="PANTHER" id="PTHR38780">
    <property type="entry name" value="PROTEIN TUSC"/>
    <property type="match status" value="1"/>
</dbReference>